<keyword evidence="1" id="KW-0472">Membrane</keyword>
<dbReference type="InterPro" id="IPR012464">
    <property type="entry name" value="DUF1676"/>
</dbReference>
<dbReference type="OMA" id="PVHDYGH"/>
<evidence type="ECO:0000256" key="2">
    <source>
        <dbReference type="SAM" id="SignalP"/>
    </source>
</evidence>
<gene>
    <name evidence="3" type="ORF">EAI_15235</name>
</gene>
<proteinExistence type="predicted"/>
<dbReference type="STRING" id="610380.E2B2W7"/>
<reference evidence="3 4" key="1">
    <citation type="journal article" date="2010" name="Science">
        <title>Genomic comparison of the ants Camponotus floridanus and Harpegnathos saltator.</title>
        <authorList>
            <person name="Bonasio R."/>
            <person name="Zhang G."/>
            <person name="Ye C."/>
            <person name="Mutti N.S."/>
            <person name="Fang X."/>
            <person name="Qin N."/>
            <person name="Donahue G."/>
            <person name="Yang P."/>
            <person name="Li Q."/>
            <person name="Li C."/>
            <person name="Zhang P."/>
            <person name="Huang Z."/>
            <person name="Berger S.L."/>
            <person name="Reinberg D."/>
            <person name="Wang J."/>
            <person name="Liebig J."/>
        </authorList>
    </citation>
    <scope>NUCLEOTIDE SEQUENCE [LARGE SCALE GENOMIC DNA]</scope>
    <source>
        <strain evidence="3 4">R22 G/1</strain>
    </source>
</reference>
<dbReference type="GO" id="GO:0016020">
    <property type="term" value="C:membrane"/>
    <property type="evidence" value="ECO:0007669"/>
    <property type="project" value="TreeGrafter"/>
</dbReference>
<feature type="transmembrane region" description="Helical" evidence="1">
    <location>
        <begin position="187"/>
        <end position="207"/>
    </location>
</feature>
<dbReference type="Pfam" id="PF07898">
    <property type="entry name" value="DUF1676"/>
    <property type="match status" value="1"/>
</dbReference>
<protein>
    <recommendedName>
        <fullName evidence="5">Osiris 9</fullName>
    </recommendedName>
</protein>
<dbReference type="KEGG" id="hst:105192062"/>
<dbReference type="EMBL" id="GL445250">
    <property type="protein sequence ID" value="EFN89936.1"/>
    <property type="molecule type" value="Genomic_DNA"/>
</dbReference>
<keyword evidence="1" id="KW-0812">Transmembrane</keyword>
<feature type="transmembrane region" description="Helical" evidence="1">
    <location>
        <begin position="162"/>
        <end position="181"/>
    </location>
</feature>
<evidence type="ECO:0000313" key="4">
    <source>
        <dbReference type="Proteomes" id="UP000008237"/>
    </source>
</evidence>
<dbReference type="PhylomeDB" id="E2B2W7"/>
<dbReference type="OrthoDB" id="8194491at2759"/>
<organism evidence="4">
    <name type="scientific">Harpegnathos saltator</name>
    <name type="common">Jerdon's jumping ant</name>
    <dbReference type="NCBI Taxonomy" id="610380"/>
    <lineage>
        <taxon>Eukaryota</taxon>
        <taxon>Metazoa</taxon>
        <taxon>Ecdysozoa</taxon>
        <taxon>Arthropoda</taxon>
        <taxon>Hexapoda</taxon>
        <taxon>Insecta</taxon>
        <taxon>Pterygota</taxon>
        <taxon>Neoptera</taxon>
        <taxon>Endopterygota</taxon>
        <taxon>Hymenoptera</taxon>
        <taxon>Apocrita</taxon>
        <taxon>Aculeata</taxon>
        <taxon>Formicoidea</taxon>
        <taxon>Formicidae</taxon>
        <taxon>Ponerinae</taxon>
        <taxon>Ponerini</taxon>
        <taxon>Harpegnathos</taxon>
    </lineage>
</organism>
<feature type="chain" id="PRO_5003157789" description="Osiris 9" evidence="2">
    <location>
        <begin position="19"/>
        <end position="257"/>
    </location>
</feature>
<keyword evidence="1" id="KW-1133">Transmembrane helix</keyword>
<evidence type="ECO:0000313" key="3">
    <source>
        <dbReference type="EMBL" id="EFN89936.1"/>
    </source>
</evidence>
<keyword evidence="2" id="KW-0732">Signal</keyword>
<dbReference type="PANTHER" id="PTHR21879">
    <property type="entry name" value="FI03362P-RELATED-RELATED"/>
    <property type="match status" value="1"/>
</dbReference>
<sequence>MFRLAIFSALLVVSSVLAAPATQDEEASAAAAVVPPSILEEALDVYASCSGESSVAVCLKLKALRYVDHAARSADIDIIDGFKIVQTEEAKNSRADNARSLNDIESTLPAETEAKEAAIDQALVDRAAKFLSTHTVELSLPEDVSRSFDEARGKKKRIVKSLLPLLLLLKLKAAALIPIALGALALIAFKALVIGKIALIISLIVGLQKLLANKHHSYDIVAHPVHSYGHDEHVHHDHHGWARSGADLAYKAYKPAE</sequence>
<name>E2B2W7_HARSA</name>
<dbReference type="Proteomes" id="UP000008237">
    <property type="component" value="Unassembled WGS sequence"/>
</dbReference>
<dbReference type="InParanoid" id="E2B2W7"/>
<dbReference type="AlphaFoldDB" id="E2B2W7"/>
<keyword evidence="4" id="KW-1185">Reference proteome</keyword>
<dbReference type="PANTHER" id="PTHR21879:SF1">
    <property type="entry name" value="FI01546P"/>
    <property type="match status" value="1"/>
</dbReference>
<feature type="signal peptide" evidence="2">
    <location>
        <begin position="1"/>
        <end position="18"/>
    </location>
</feature>
<evidence type="ECO:0000256" key="1">
    <source>
        <dbReference type="SAM" id="Phobius"/>
    </source>
</evidence>
<dbReference type="FunCoup" id="E2B2W7">
    <property type="interactions" value="63"/>
</dbReference>
<evidence type="ECO:0008006" key="5">
    <source>
        <dbReference type="Google" id="ProtNLM"/>
    </source>
</evidence>
<accession>E2B2W7</accession>